<dbReference type="Proteomes" id="UP000887565">
    <property type="component" value="Unplaced"/>
</dbReference>
<reference evidence="2" key="1">
    <citation type="submission" date="2022-11" db="UniProtKB">
        <authorList>
            <consortium name="WormBaseParasite"/>
        </authorList>
    </citation>
    <scope>IDENTIFICATION</scope>
</reference>
<keyword evidence="1" id="KW-1185">Reference proteome</keyword>
<protein>
    <submittedName>
        <fullName evidence="2">Uncharacterized protein</fullName>
    </submittedName>
</protein>
<organism evidence="1 2">
    <name type="scientific">Romanomermis culicivorax</name>
    <name type="common">Nematode worm</name>
    <dbReference type="NCBI Taxonomy" id="13658"/>
    <lineage>
        <taxon>Eukaryota</taxon>
        <taxon>Metazoa</taxon>
        <taxon>Ecdysozoa</taxon>
        <taxon>Nematoda</taxon>
        <taxon>Enoplea</taxon>
        <taxon>Dorylaimia</taxon>
        <taxon>Mermithida</taxon>
        <taxon>Mermithoidea</taxon>
        <taxon>Mermithidae</taxon>
        <taxon>Romanomermis</taxon>
    </lineage>
</organism>
<sequence>MFIISWKDDDFDNIWIVTCYVEYLKIWSKFTSNPSQLVQLRGMRKNGRCCLVSLEMAIVNVLCLHI</sequence>
<dbReference type="WBParaSite" id="nRc.2.0.1.t01772-RA">
    <property type="protein sequence ID" value="nRc.2.0.1.t01772-RA"/>
    <property type="gene ID" value="nRc.2.0.1.g01772"/>
</dbReference>
<proteinExistence type="predicted"/>
<dbReference type="AlphaFoldDB" id="A0A915HKA6"/>
<name>A0A915HKA6_ROMCU</name>
<accession>A0A915HKA6</accession>
<evidence type="ECO:0000313" key="2">
    <source>
        <dbReference type="WBParaSite" id="nRc.2.0.1.t01772-RA"/>
    </source>
</evidence>
<evidence type="ECO:0000313" key="1">
    <source>
        <dbReference type="Proteomes" id="UP000887565"/>
    </source>
</evidence>